<dbReference type="EMBL" id="JAGRQC010000003">
    <property type="protein sequence ID" value="MBR0552969.1"/>
    <property type="molecule type" value="Genomic_DNA"/>
</dbReference>
<protein>
    <submittedName>
        <fullName evidence="2">M48 family metallopeptidase</fullName>
    </submittedName>
</protein>
<feature type="domain" description="YgjP-like metallopeptidase" evidence="1">
    <location>
        <begin position="16"/>
        <end position="213"/>
    </location>
</feature>
<proteinExistence type="predicted"/>
<reference evidence="2" key="1">
    <citation type="submission" date="2021-04" db="EMBL/GenBank/DDBJ databases">
        <title>Ouciella asimina sp. nov., isolated from the surface seawater in the hydrothermal field of Okinawa Trough.</title>
        <authorList>
            <person name="Shuang W."/>
        </authorList>
    </citation>
    <scope>NUCLEOTIDE SEQUENCE</scope>
    <source>
        <strain evidence="2">LXI357</strain>
    </source>
</reference>
<sequence length="224" mass="25076">MNEAIEVVRHPRARSARLSVDPATGAVRLTIPRRASERAARAWAESKRGWIEAQRAQLPQPRPFVPGAELPFAGETVRIDWCERGARRPAIIDGILRCGGPREGLERRIERWLRGEALALLSAETEEFAERAGVSVERVSVGDPRSRWGSCSSRGGIRYSWRLILAPTAVRRATVAHEVAHRVHMNHGPDFHALVAKIYGEDPSPARQWLRTHGAALHWFGRES</sequence>
<dbReference type="Pfam" id="PF01863">
    <property type="entry name" value="YgjP-like"/>
    <property type="match status" value="1"/>
</dbReference>
<dbReference type="InterPro" id="IPR002725">
    <property type="entry name" value="YgjP-like_metallopeptidase"/>
</dbReference>
<dbReference type="CDD" id="cd07344">
    <property type="entry name" value="M48_yhfN_like"/>
    <property type="match status" value="1"/>
</dbReference>
<dbReference type="PANTHER" id="PTHR30399">
    <property type="entry name" value="UNCHARACTERIZED PROTEIN YGJP"/>
    <property type="match status" value="1"/>
</dbReference>
<evidence type="ECO:0000313" key="3">
    <source>
        <dbReference type="Proteomes" id="UP000676996"/>
    </source>
</evidence>
<dbReference type="Gene3D" id="3.30.2010.10">
    <property type="entry name" value="Metalloproteases ('zincins'), catalytic domain"/>
    <property type="match status" value="1"/>
</dbReference>
<evidence type="ECO:0000313" key="2">
    <source>
        <dbReference type="EMBL" id="MBR0552969.1"/>
    </source>
</evidence>
<dbReference type="Proteomes" id="UP000676996">
    <property type="component" value="Unassembled WGS sequence"/>
</dbReference>
<gene>
    <name evidence="2" type="ORF">J7S20_10665</name>
</gene>
<dbReference type="InterPro" id="IPR053136">
    <property type="entry name" value="UTP_pyrophosphatase-like"/>
</dbReference>
<accession>A0A8T4IKT3</accession>
<name>A0A8T4IKT3_9SPHN</name>
<evidence type="ECO:0000259" key="1">
    <source>
        <dbReference type="Pfam" id="PF01863"/>
    </source>
</evidence>
<dbReference type="RefSeq" id="WP_284054225.1">
    <property type="nucleotide sequence ID" value="NZ_JAGRQC010000003.1"/>
</dbReference>
<dbReference type="PANTHER" id="PTHR30399:SF1">
    <property type="entry name" value="UTP PYROPHOSPHATASE"/>
    <property type="match status" value="1"/>
</dbReference>
<dbReference type="AlphaFoldDB" id="A0A8T4IKT3"/>
<comment type="caution">
    <text evidence="2">The sequence shown here is derived from an EMBL/GenBank/DDBJ whole genome shotgun (WGS) entry which is preliminary data.</text>
</comment>
<organism evidence="2 3">
    <name type="scientific">Stakelama marina</name>
    <dbReference type="NCBI Taxonomy" id="2826939"/>
    <lineage>
        <taxon>Bacteria</taxon>
        <taxon>Pseudomonadati</taxon>
        <taxon>Pseudomonadota</taxon>
        <taxon>Alphaproteobacteria</taxon>
        <taxon>Sphingomonadales</taxon>
        <taxon>Sphingomonadaceae</taxon>
        <taxon>Stakelama</taxon>
    </lineage>
</organism>
<keyword evidence="3" id="KW-1185">Reference proteome</keyword>